<reference evidence="1" key="1">
    <citation type="submission" date="2016-12" db="EMBL/GenBank/DDBJ databases">
        <authorList>
            <person name="Moulin L."/>
        </authorList>
    </citation>
    <scope>NUCLEOTIDE SEQUENCE [LARGE SCALE GENOMIC DNA]</scope>
    <source>
        <strain evidence="1">STM 7183</strain>
    </source>
</reference>
<comment type="caution">
    <text evidence="1">The sequence shown here is derived from an EMBL/GenBank/DDBJ whole genome shotgun (WGS) entry which is preliminary data.</text>
</comment>
<name>A0A1N7SNG6_9BURK</name>
<accession>A0A1N7SNG6</accession>
<gene>
    <name evidence="1" type="ORF">BN2476_670004</name>
</gene>
<protein>
    <submittedName>
        <fullName evidence="1">Uncharacterized protein</fullName>
    </submittedName>
</protein>
<dbReference type="EMBL" id="CYGY02000067">
    <property type="protein sequence ID" value="SIT48913.1"/>
    <property type="molecule type" value="Genomic_DNA"/>
</dbReference>
<dbReference type="Proteomes" id="UP000195569">
    <property type="component" value="Unassembled WGS sequence"/>
</dbReference>
<sequence length="52" mass="5772">MALGLYEAQLEYLAKQTSDPLLKAPEFAERMGLQLDDHCLAARNIAKGHSKN</sequence>
<proteinExistence type="predicted"/>
<evidence type="ECO:0000313" key="2">
    <source>
        <dbReference type="Proteomes" id="UP000195569"/>
    </source>
</evidence>
<evidence type="ECO:0000313" key="1">
    <source>
        <dbReference type="EMBL" id="SIT48913.1"/>
    </source>
</evidence>
<organism evidence="1 2">
    <name type="scientific">Paraburkholderia piptadeniae</name>
    <dbReference type="NCBI Taxonomy" id="1701573"/>
    <lineage>
        <taxon>Bacteria</taxon>
        <taxon>Pseudomonadati</taxon>
        <taxon>Pseudomonadota</taxon>
        <taxon>Betaproteobacteria</taxon>
        <taxon>Burkholderiales</taxon>
        <taxon>Burkholderiaceae</taxon>
        <taxon>Paraburkholderia</taxon>
    </lineage>
</organism>
<dbReference type="AlphaFoldDB" id="A0A1N7SNG6"/>
<keyword evidence="2" id="KW-1185">Reference proteome</keyword>
<dbReference type="RefSeq" id="WP_218274560.1">
    <property type="nucleotide sequence ID" value="NZ_CYGY02000067.1"/>
</dbReference>